<evidence type="ECO:0000313" key="1">
    <source>
        <dbReference type="EMBL" id="CAI6372561.1"/>
    </source>
</evidence>
<dbReference type="Proteomes" id="UP001160148">
    <property type="component" value="Unassembled WGS sequence"/>
</dbReference>
<gene>
    <name evidence="1" type="ORF">MEUPH1_LOCUS26415</name>
</gene>
<reference evidence="1 2" key="1">
    <citation type="submission" date="2023-01" db="EMBL/GenBank/DDBJ databases">
        <authorList>
            <person name="Whitehead M."/>
        </authorList>
    </citation>
    <scope>NUCLEOTIDE SEQUENCE [LARGE SCALE GENOMIC DNA]</scope>
</reference>
<accession>A0AAV0XZC1</accession>
<comment type="caution">
    <text evidence="1">The sequence shown here is derived from an EMBL/GenBank/DDBJ whole genome shotgun (WGS) entry which is preliminary data.</text>
</comment>
<dbReference type="AlphaFoldDB" id="A0AAV0XZC1"/>
<sequence>MEIEGAIETPRTINKKVFKISPLQSCLVWPVTPERKGKRSTERIPYVISSESWQNIQQTKAEKKRKIEMEKEDRKNIELKTG</sequence>
<protein>
    <submittedName>
        <fullName evidence="1">Uncharacterized protein</fullName>
    </submittedName>
</protein>
<proteinExistence type="predicted"/>
<keyword evidence="2" id="KW-1185">Reference proteome</keyword>
<name>A0AAV0XZC1_9HEMI</name>
<organism evidence="1 2">
    <name type="scientific">Macrosiphum euphorbiae</name>
    <name type="common">potato aphid</name>
    <dbReference type="NCBI Taxonomy" id="13131"/>
    <lineage>
        <taxon>Eukaryota</taxon>
        <taxon>Metazoa</taxon>
        <taxon>Ecdysozoa</taxon>
        <taxon>Arthropoda</taxon>
        <taxon>Hexapoda</taxon>
        <taxon>Insecta</taxon>
        <taxon>Pterygota</taxon>
        <taxon>Neoptera</taxon>
        <taxon>Paraneoptera</taxon>
        <taxon>Hemiptera</taxon>
        <taxon>Sternorrhyncha</taxon>
        <taxon>Aphidomorpha</taxon>
        <taxon>Aphidoidea</taxon>
        <taxon>Aphididae</taxon>
        <taxon>Macrosiphini</taxon>
        <taxon>Macrosiphum</taxon>
    </lineage>
</organism>
<evidence type="ECO:0000313" key="2">
    <source>
        <dbReference type="Proteomes" id="UP001160148"/>
    </source>
</evidence>
<dbReference type="EMBL" id="CARXXK010001044">
    <property type="protein sequence ID" value="CAI6372561.1"/>
    <property type="molecule type" value="Genomic_DNA"/>
</dbReference>